<keyword evidence="1 6" id="KW-0963">Cytoplasm</keyword>
<keyword evidence="2 6" id="KW-0698">rRNA processing</keyword>
<feature type="binding site" evidence="6">
    <location>
        <position position="78"/>
    </location>
    <ligand>
        <name>S-adenosyl-L-methionine</name>
        <dbReference type="ChEBI" id="CHEBI:59789"/>
    </ligand>
</feature>
<keyword evidence="3 6" id="KW-0489">Methyltransferase</keyword>
<feature type="binding site" evidence="6">
    <location>
        <begin position="124"/>
        <end position="125"/>
    </location>
    <ligand>
        <name>S-adenosyl-L-methionine</name>
        <dbReference type="ChEBI" id="CHEBI:59789"/>
    </ligand>
</feature>
<proteinExistence type="inferred from homology"/>
<dbReference type="RefSeq" id="WP_249280192.1">
    <property type="nucleotide sequence ID" value="NZ_JACRSS010000002.1"/>
</dbReference>
<dbReference type="PIRSF" id="PIRSF003078">
    <property type="entry name" value="GidB"/>
    <property type="match status" value="1"/>
</dbReference>
<gene>
    <name evidence="6 7" type="primary">rsmG</name>
    <name evidence="7" type="ORF">H8693_05710</name>
</gene>
<comment type="similarity">
    <text evidence="6">Belongs to the methyltransferase superfamily. RNA methyltransferase RsmG family.</text>
</comment>
<evidence type="ECO:0000256" key="4">
    <source>
        <dbReference type="ARBA" id="ARBA00022679"/>
    </source>
</evidence>
<protein>
    <recommendedName>
        <fullName evidence="6">Ribosomal RNA small subunit methyltransferase G</fullName>
        <ecNumber evidence="6">2.1.1.-</ecNumber>
    </recommendedName>
    <alternativeName>
        <fullName evidence="6">16S rRNA 7-methylguanosine methyltransferase</fullName>
        <shortName evidence="6">16S rRNA m7G methyltransferase</shortName>
    </alternativeName>
</protein>
<dbReference type="AlphaFoldDB" id="A0A926HSG1"/>
<evidence type="ECO:0000256" key="5">
    <source>
        <dbReference type="ARBA" id="ARBA00022691"/>
    </source>
</evidence>
<dbReference type="InterPro" id="IPR003682">
    <property type="entry name" value="rRNA_ssu_MeTfrase_G"/>
</dbReference>
<dbReference type="InterPro" id="IPR029063">
    <property type="entry name" value="SAM-dependent_MTases_sf"/>
</dbReference>
<dbReference type="HAMAP" id="MF_00074">
    <property type="entry name" value="16SrRNA_methyltr_G"/>
    <property type="match status" value="1"/>
</dbReference>
<dbReference type="SUPFAM" id="SSF53335">
    <property type="entry name" value="S-adenosyl-L-methionine-dependent methyltransferases"/>
    <property type="match status" value="1"/>
</dbReference>
<dbReference type="EC" id="2.1.1.-" evidence="6"/>
<keyword evidence="5 6" id="KW-0949">S-adenosyl-L-methionine</keyword>
<dbReference type="GO" id="GO:0005829">
    <property type="term" value="C:cytosol"/>
    <property type="evidence" value="ECO:0007669"/>
    <property type="project" value="TreeGrafter"/>
</dbReference>
<evidence type="ECO:0000256" key="3">
    <source>
        <dbReference type="ARBA" id="ARBA00022603"/>
    </source>
</evidence>
<evidence type="ECO:0000256" key="2">
    <source>
        <dbReference type="ARBA" id="ARBA00022552"/>
    </source>
</evidence>
<evidence type="ECO:0000313" key="8">
    <source>
        <dbReference type="Proteomes" id="UP000617951"/>
    </source>
</evidence>
<comment type="caution">
    <text evidence="7">The sequence shown here is derived from an EMBL/GenBank/DDBJ whole genome shotgun (WGS) entry which is preliminary data.</text>
</comment>
<organism evidence="7 8">
    <name type="scientific">Guopingia tenuis</name>
    <dbReference type="NCBI Taxonomy" id="2763656"/>
    <lineage>
        <taxon>Bacteria</taxon>
        <taxon>Bacillati</taxon>
        <taxon>Bacillota</taxon>
        <taxon>Clostridia</taxon>
        <taxon>Christensenellales</taxon>
        <taxon>Christensenellaceae</taxon>
        <taxon>Guopingia</taxon>
    </lineage>
</organism>
<feature type="binding site" evidence="6">
    <location>
        <position position="73"/>
    </location>
    <ligand>
        <name>S-adenosyl-L-methionine</name>
        <dbReference type="ChEBI" id="CHEBI:59789"/>
    </ligand>
</feature>
<dbReference type="Proteomes" id="UP000617951">
    <property type="component" value="Unassembled WGS sequence"/>
</dbReference>
<keyword evidence="8" id="KW-1185">Reference proteome</keyword>
<comment type="function">
    <text evidence="6">Specifically methylates the N7 position of a guanine in 16S rRNA.</text>
</comment>
<comment type="subcellular location">
    <subcellularLocation>
        <location evidence="6">Cytoplasm</location>
    </subcellularLocation>
</comment>
<sequence>MDKLREILLAEDVEAEAVQKMEEYAKIILETNKTMNLTRITEPAEMAHKHFLDSLAPARLGLLPERGAVLDVGSGAGFPGIPLAILRPELEWTLLDAQRKKVDFITMCVDRLGITNVRALQGRAEELSRTQDFHGKFDIVASRAVASLSVLLELCTGFCRLGGKFLAYKGAETQAETEEAKEAAKALGMRLLGIYDAAVAGQSHWIVAYEKIKEAPAKYPRAFAKIKAAPIGLRKK</sequence>
<dbReference type="NCBIfam" id="TIGR00138">
    <property type="entry name" value="rsmG_gidB"/>
    <property type="match status" value="1"/>
</dbReference>
<dbReference type="PANTHER" id="PTHR31760">
    <property type="entry name" value="S-ADENOSYL-L-METHIONINE-DEPENDENT METHYLTRANSFERASES SUPERFAMILY PROTEIN"/>
    <property type="match status" value="1"/>
</dbReference>
<dbReference type="Gene3D" id="3.40.50.150">
    <property type="entry name" value="Vaccinia Virus protein VP39"/>
    <property type="match status" value="1"/>
</dbReference>
<evidence type="ECO:0000256" key="6">
    <source>
        <dbReference type="HAMAP-Rule" id="MF_00074"/>
    </source>
</evidence>
<reference evidence="7" key="1">
    <citation type="submission" date="2020-08" db="EMBL/GenBank/DDBJ databases">
        <title>Genome public.</title>
        <authorList>
            <person name="Liu C."/>
            <person name="Sun Q."/>
        </authorList>
    </citation>
    <scope>NUCLEOTIDE SEQUENCE</scope>
    <source>
        <strain evidence="7">NSJ-63</strain>
    </source>
</reference>
<accession>A0A926HSG1</accession>
<comment type="caution">
    <text evidence="6">Lacks conserved residue(s) required for the propagation of feature annotation.</text>
</comment>
<dbReference type="PANTHER" id="PTHR31760:SF0">
    <property type="entry name" value="S-ADENOSYL-L-METHIONINE-DEPENDENT METHYLTRANSFERASES SUPERFAMILY PROTEIN"/>
    <property type="match status" value="1"/>
</dbReference>
<evidence type="ECO:0000256" key="1">
    <source>
        <dbReference type="ARBA" id="ARBA00022490"/>
    </source>
</evidence>
<feature type="binding site" evidence="6">
    <location>
        <position position="143"/>
    </location>
    <ligand>
        <name>S-adenosyl-L-methionine</name>
        <dbReference type="ChEBI" id="CHEBI:59789"/>
    </ligand>
</feature>
<dbReference type="EMBL" id="JACRSS010000002">
    <property type="protein sequence ID" value="MBC8538427.1"/>
    <property type="molecule type" value="Genomic_DNA"/>
</dbReference>
<evidence type="ECO:0000313" key="7">
    <source>
        <dbReference type="EMBL" id="MBC8538427.1"/>
    </source>
</evidence>
<dbReference type="Pfam" id="PF02527">
    <property type="entry name" value="GidB"/>
    <property type="match status" value="1"/>
</dbReference>
<dbReference type="GO" id="GO:0070043">
    <property type="term" value="F:rRNA (guanine-N7-)-methyltransferase activity"/>
    <property type="evidence" value="ECO:0007669"/>
    <property type="project" value="UniProtKB-UniRule"/>
</dbReference>
<keyword evidence="4 6" id="KW-0808">Transferase</keyword>
<name>A0A926HSG1_9FIRM</name>
<dbReference type="FunFam" id="3.40.50.150:FF:000041">
    <property type="entry name" value="Ribosomal RNA small subunit methyltransferase G"/>
    <property type="match status" value="1"/>
</dbReference>